<dbReference type="InterPro" id="IPR029060">
    <property type="entry name" value="PIN-like_dom_sf"/>
</dbReference>
<dbReference type="PANTHER" id="PTHR11081:SF9">
    <property type="entry name" value="FLAP ENDONUCLEASE 1"/>
    <property type="match status" value="1"/>
</dbReference>
<protein>
    <submittedName>
        <fullName evidence="5">11719_t:CDS:1</fullName>
    </submittedName>
</protein>
<keyword evidence="1" id="KW-0479">Metal-binding</keyword>
<reference evidence="5" key="1">
    <citation type="submission" date="2021-06" db="EMBL/GenBank/DDBJ databases">
        <authorList>
            <person name="Kallberg Y."/>
            <person name="Tangrot J."/>
            <person name="Rosling A."/>
        </authorList>
    </citation>
    <scope>NUCLEOTIDE SEQUENCE</scope>
    <source>
        <strain evidence="5">AZ414A</strain>
    </source>
</reference>
<dbReference type="GO" id="GO:0017108">
    <property type="term" value="F:5'-flap endonuclease activity"/>
    <property type="evidence" value="ECO:0007669"/>
    <property type="project" value="TreeGrafter"/>
</dbReference>
<evidence type="ECO:0000259" key="4">
    <source>
        <dbReference type="SMART" id="SM00484"/>
    </source>
</evidence>
<dbReference type="InterPro" id="IPR008918">
    <property type="entry name" value="HhH2"/>
</dbReference>
<dbReference type="GO" id="GO:0006281">
    <property type="term" value="P:DNA repair"/>
    <property type="evidence" value="ECO:0007669"/>
    <property type="project" value="UniProtKB-ARBA"/>
</dbReference>
<dbReference type="PRINTS" id="PR00853">
    <property type="entry name" value="XPGRADSUPER"/>
</dbReference>
<dbReference type="PANTHER" id="PTHR11081">
    <property type="entry name" value="FLAP ENDONUCLEASE FAMILY MEMBER"/>
    <property type="match status" value="1"/>
</dbReference>
<evidence type="ECO:0000256" key="3">
    <source>
        <dbReference type="ARBA" id="ARBA00022842"/>
    </source>
</evidence>
<dbReference type="Proteomes" id="UP000789706">
    <property type="component" value="Unassembled WGS sequence"/>
</dbReference>
<evidence type="ECO:0000313" key="5">
    <source>
        <dbReference type="EMBL" id="CAG8436930.1"/>
    </source>
</evidence>
<dbReference type="SUPFAM" id="SSF47807">
    <property type="entry name" value="5' to 3' exonuclease, C-terminal subdomain"/>
    <property type="match status" value="1"/>
</dbReference>
<dbReference type="SUPFAM" id="SSF88723">
    <property type="entry name" value="PIN domain-like"/>
    <property type="match status" value="1"/>
</dbReference>
<evidence type="ECO:0000313" key="6">
    <source>
        <dbReference type="Proteomes" id="UP000789706"/>
    </source>
</evidence>
<dbReference type="InterPro" id="IPR006086">
    <property type="entry name" value="XPG-I_dom"/>
</dbReference>
<dbReference type="OrthoDB" id="31113at2759"/>
<keyword evidence="2" id="KW-0255">Endonuclease</keyword>
<organism evidence="5 6">
    <name type="scientific">Diversispora eburnea</name>
    <dbReference type="NCBI Taxonomy" id="1213867"/>
    <lineage>
        <taxon>Eukaryota</taxon>
        <taxon>Fungi</taxon>
        <taxon>Fungi incertae sedis</taxon>
        <taxon>Mucoromycota</taxon>
        <taxon>Glomeromycotina</taxon>
        <taxon>Glomeromycetes</taxon>
        <taxon>Diversisporales</taxon>
        <taxon>Diversisporaceae</taxon>
        <taxon>Diversispora</taxon>
    </lineage>
</organism>
<dbReference type="AlphaFoldDB" id="A0A9N8V713"/>
<dbReference type="SMART" id="SM00279">
    <property type="entry name" value="HhH2"/>
    <property type="match status" value="1"/>
</dbReference>
<name>A0A9N8V713_9GLOM</name>
<keyword evidence="6" id="KW-1185">Reference proteome</keyword>
<dbReference type="EMBL" id="CAJVPK010000042">
    <property type="protein sequence ID" value="CAG8436930.1"/>
    <property type="molecule type" value="Genomic_DNA"/>
</dbReference>
<keyword evidence="3" id="KW-0460">Magnesium</keyword>
<proteinExistence type="predicted"/>
<dbReference type="Gene3D" id="3.40.50.1010">
    <property type="entry name" value="5'-nuclease"/>
    <property type="match status" value="1"/>
</dbReference>
<dbReference type="Gene3D" id="1.10.150.20">
    <property type="entry name" value="5' to 3' exonuclease, C-terminal subdomain"/>
    <property type="match status" value="1"/>
</dbReference>
<evidence type="ECO:0000256" key="2">
    <source>
        <dbReference type="ARBA" id="ARBA00022759"/>
    </source>
</evidence>
<dbReference type="Pfam" id="PF00867">
    <property type="entry name" value="XPG_I"/>
    <property type="match status" value="1"/>
</dbReference>
<dbReference type="InterPro" id="IPR036279">
    <property type="entry name" value="5-3_exonuclease_C_sf"/>
</dbReference>
<dbReference type="SMART" id="SM00484">
    <property type="entry name" value="XPGI"/>
    <property type="match status" value="1"/>
</dbReference>
<dbReference type="GO" id="GO:0046872">
    <property type="term" value="F:metal ion binding"/>
    <property type="evidence" value="ECO:0007669"/>
    <property type="project" value="UniProtKB-KW"/>
</dbReference>
<keyword evidence="2" id="KW-0540">Nuclease</keyword>
<evidence type="ECO:0000256" key="1">
    <source>
        <dbReference type="ARBA" id="ARBA00022723"/>
    </source>
</evidence>
<sequence>MDKVFAGWKFEKSRNQRLEKWKDVVDKMESLDGVKSEFITTGLRQVVEEALSPSKKAQPPEPSLPQLVISEKIIPELPTEILIEEKLIEKAPITPELIEEKLIEKTPVTPELSKEILIEEKLIEKTRITQELPKEILIEEKLIEKTPIIPELTTEILIEEKLIEKVPIIPELPKEILIEEKLIEKTPIIPELPTEILIEEKLIKKTPITPELPKEIKIEEKLIEKAPIIPKLPTEILIEEKLIKKTPITPELPKEITQDKKLIEDIFILPPSISELSKEIVVEENIKVLASPSFIDLKQSQLQFFIYVLHLIKILDLFPPLTKSPQLPFLFHILHLVKILGLTSPLAKVKIMEDLRKGKEMMPSPIEVVVPPPTEKVMPPSIEEIVSPPPVESIEKVEEVEEKEKDKKQPIIIDEPVMKTIQTLKDIRKEKEMMPSPVEVVLQPLTEKMMPPSIEEIVSPPPVEEIVLPPTMEEILSPSIEKSIKKVEEVEEKEKDEKQPIIIDEPVMKTIQTLENVQTFKTRHPDFKPTEDDIKLKKKVEDVVKLTFKDAASLSTDKTYTRSHREIAKIEYQLLDSLLTGQSSTNIVKSFEFESQKLAEKLERRTASVTWEMYKECQDFFRTWGIPCIFSSNHEAEAFCVSLTDKGFTDAVVSDDMDATIYGDGPVLRQFLKKNKPIQEILPAKIRELLKFSNNQYIDFCILCGTDFAGTIRNIGPINALKMVQEHENIENILTHLKPQLLERYEIDSDEFLFNYNNVIFNECKEGKEDNSNSTQLISDAMGSNPFRNFNWQ</sequence>
<keyword evidence="2" id="KW-0378">Hydrolase</keyword>
<dbReference type="GO" id="GO:0003677">
    <property type="term" value="F:DNA binding"/>
    <property type="evidence" value="ECO:0007669"/>
    <property type="project" value="InterPro"/>
</dbReference>
<comment type="caution">
    <text evidence="5">The sequence shown here is derived from an EMBL/GenBank/DDBJ whole genome shotgun (WGS) entry which is preliminary data.</text>
</comment>
<dbReference type="InterPro" id="IPR006084">
    <property type="entry name" value="XPG/Rad2"/>
</dbReference>
<gene>
    <name evidence="5" type="ORF">DEBURN_LOCUS1085</name>
</gene>
<accession>A0A9N8V713</accession>
<feature type="domain" description="XPG-I" evidence="4">
    <location>
        <begin position="622"/>
        <end position="692"/>
    </location>
</feature>